<dbReference type="EMBL" id="BT140088">
    <property type="protein sequence ID" value="AFK39883.1"/>
    <property type="molecule type" value="mRNA"/>
</dbReference>
<organism evidence="1">
    <name type="scientific">Lotus japonicus</name>
    <name type="common">Lotus corniculatus var. japonicus</name>
    <dbReference type="NCBI Taxonomy" id="34305"/>
    <lineage>
        <taxon>Eukaryota</taxon>
        <taxon>Viridiplantae</taxon>
        <taxon>Streptophyta</taxon>
        <taxon>Embryophyta</taxon>
        <taxon>Tracheophyta</taxon>
        <taxon>Spermatophyta</taxon>
        <taxon>Magnoliopsida</taxon>
        <taxon>eudicotyledons</taxon>
        <taxon>Gunneridae</taxon>
        <taxon>Pentapetalae</taxon>
        <taxon>rosids</taxon>
        <taxon>fabids</taxon>
        <taxon>Fabales</taxon>
        <taxon>Fabaceae</taxon>
        <taxon>Papilionoideae</taxon>
        <taxon>50 kb inversion clade</taxon>
        <taxon>NPAAA clade</taxon>
        <taxon>Hologalegina</taxon>
        <taxon>robinioid clade</taxon>
        <taxon>Loteae</taxon>
        <taxon>Lotus</taxon>
    </lineage>
</organism>
<dbReference type="AlphaFoldDB" id="I3SHZ1"/>
<sequence>MEFAIAERFNQSSPWSGNREVKECDLREAENSEGIVK</sequence>
<name>I3SHZ1_LOTJA</name>
<proteinExistence type="evidence at transcript level"/>
<evidence type="ECO:0000313" key="1">
    <source>
        <dbReference type="EMBL" id="AFK39883.1"/>
    </source>
</evidence>
<protein>
    <submittedName>
        <fullName evidence="1">Uncharacterized protein</fullName>
    </submittedName>
</protein>
<reference evidence="1" key="1">
    <citation type="submission" date="2012-05" db="EMBL/GenBank/DDBJ databases">
        <authorList>
            <person name="Krishnakumar V."/>
            <person name="Cheung F."/>
            <person name="Xiao Y."/>
            <person name="Chan A."/>
            <person name="Moskal W.A."/>
            <person name="Town C.D."/>
        </authorList>
    </citation>
    <scope>NUCLEOTIDE SEQUENCE</scope>
</reference>
<accession>I3SHZ1</accession>